<organism evidence="1 2">
    <name type="scientific">Aurantiacibacter spongiae</name>
    <dbReference type="NCBI Taxonomy" id="2488860"/>
    <lineage>
        <taxon>Bacteria</taxon>
        <taxon>Pseudomonadati</taxon>
        <taxon>Pseudomonadota</taxon>
        <taxon>Alphaproteobacteria</taxon>
        <taxon>Sphingomonadales</taxon>
        <taxon>Erythrobacteraceae</taxon>
        <taxon>Aurantiacibacter</taxon>
    </lineage>
</organism>
<name>A0A3N5DID7_9SPHN</name>
<dbReference type="EMBL" id="RPFZ01000001">
    <property type="protein sequence ID" value="RPF71422.1"/>
    <property type="molecule type" value="Genomic_DNA"/>
</dbReference>
<proteinExistence type="predicted"/>
<sequence length="176" mass="19618">MGHVRQTASLTIAEMREFAGFSAAERAFIERSLDIGLARGDAFKTWSAGSEDNRAIRSQYLAYRELRHLRALVPGEDGFDGVEDFIGTLLRVTAQDLAMERIDSFSAYRFLYERLLGAAARPYLPAAFCGAASLPQIAPERRRKLLQTLSEAAATAPAWSMREPAFYPERVEEEPA</sequence>
<dbReference type="RefSeq" id="WP_123879857.1">
    <property type="nucleotide sequence ID" value="NZ_RPFZ01000001.1"/>
</dbReference>
<evidence type="ECO:0000313" key="2">
    <source>
        <dbReference type="Proteomes" id="UP000275232"/>
    </source>
</evidence>
<dbReference type="OrthoDB" id="7423147at2"/>
<reference evidence="1 2" key="1">
    <citation type="submission" date="2018-11" db="EMBL/GenBank/DDBJ databases">
        <title>Erythrobacter spongiae sp. nov., isolated from a marine sponge.</title>
        <authorList>
            <person name="Zhuang L."/>
            <person name="Luo L."/>
        </authorList>
    </citation>
    <scope>NUCLEOTIDE SEQUENCE [LARGE SCALE GENOMIC DNA]</scope>
    <source>
        <strain evidence="1 2">HN-E23</strain>
    </source>
</reference>
<protein>
    <submittedName>
        <fullName evidence="1">Uncharacterized protein</fullName>
    </submittedName>
</protein>
<keyword evidence="2" id="KW-1185">Reference proteome</keyword>
<evidence type="ECO:0000313" key="1">
    <source>
        <dbReference type="EMBL" id="RPF71422.1"/>
    </source>
</evidence>
<dbReference type="AlphaFoldDB" id="A0A3N5DID7"/>
<dbReference type="Proteomes" id="UP000275232">
    <property type="component" value="Unassembled WGS sequence"/>
</dbReference>
<gene>
    <name evidence="1" type="ORF">EG799_07205</name>
</gene>
<accession>A0A3N5DID7</accession>
<comment type="caution">
    <text evidence="1">The sequence shown here is derived from an EMBL/GenBank/DDBJ whole genome shotgun (WGS) entry which is preliminary data.</text>
</comment>